<reference evidence="2" key="1">
    <citation type="submission" date="2023-08" db="EMBL/GenBank/DDBJ databases">
        <title>Chromosome-level Genome Assembly of mud carp (Cirrhinus molitorella).</title>
        <authorList>
            <person name="Liu H."/>
        </authorList>
    </citation>
    <scope>NUCLEOTIDE SEQUENCE</scope>
    <source>
        <strain evidence="2">Prfri</strain>
        <tissue evidence="2">Muscle</tissue>
    </source>
</reference>
<evidence type="ECO:0000313" key="3">
    <source>
        <dbReference type="Proteomes" id="UP001187343"/>
    </source>
</evidence>
<evidence type="ECO:0000313" key="2">
    <source>
        <dbReference type="EMBL" id="KAK2881156.1"/>
    </source>
</evidence>
<gene>
    <name evidence="2" type="ORF">Q8A67_018424</name>
</gene>
<sequence>MPVNQELHRKYCTASTPPRAISGVIVPMIPEAQEVVGEAQSWWKGKGMAGFLRKKHRLLRSKTTQEVTIASPGLQTCFQLDDSTCIMPTLQRNGTRMLPAKTGPIKDDPCSSAGIHRAGECQ</sequence>
<protein>
    <submittedName>
        <fullName evidence="2">Uncharacterized protein</fullName>
    </submittedName>
</protein>
<comment type="caution">
    <text evidence="2">The sequence shown here is derived from an EMBL/GenBank/DDBJ whole genome shotgun (WGS) entry which is preliminary data.</text>
</comment>
<feature type="region of interest" description="Disordered" evidence="1">
    <location>
        <begin position="96"/>
        <end position="122"/>
    </location>
</feature>
<dbReference type="Proteomes" id="UP001187343">
    <property type="component" value="Unassembled WGS sequence"/>
</dbReference>
<accession>A0AA88TEQ8</accession>
<evidence type="ECO:0000256" key="1">
    <source>
        <dbReference type="SAM" id="MobiDB-lite"/>
    </source>
</evidence>
<proteinExistence type="predicted"/>
<organism evidence="2 3">
    <name type="scientific">Cirrhinus molitorella</name>
    <name type="common">mud carp</name>
    <dbReference type="NCBI Taxonomy" id="172907"/>
    <lineage>
        <taxon>Eukaryota</taxon>
        <taxon>Metazoa</taxon>
        <taxon>Chordata</taxon>
        <taxon>Craniata</taxon>
        <taxon>Vertebrata</taxon>
        <taxon>Euteleostomi</taxon>
        <taxon>Actinopterygii</taxon>
        <taxon>Neopterygii</taxon>
        <taxon>Teleostei</taxon>
        <taxon>Ostariophysi</taxon>
        <taxon>Cypriniformes</taxon>
        <taxon>Cyprinidae</taxon>
        <taxon>Labeoninae</taxon>
        <taxon>Labeonini</taxon>
        <taxon>Cirrhinus</taxon>
    </lineage>
</organism>
<keyword evidence="3" id="KW-1185">Reference proteome</keyword>
<dbReference type="EMBL" id="JAUYZG010000018">
    <property type="protein sequence ID" value="KAK2881156.1"/>
    <property type="molecule type" value="Genomic_DNA"/>
</dbReference>
<dbReference type="AlphaFoldDB" id="A0AA88TEQ8"/>
<name>A0AA88TEQ8_9TELE</name>